<keyword evidence="6 10" id="KW-0378">Hydrolase</keyword>
<dbReference type="Gene3D" id="1.10.40.50">
    <property type="entry name" value="Probable gtpase engc, domain 3"/>
    <property type="match status" value="1"/>
</dbReference>
<evidence type="ECO:0000256" key="5">
    <source>
        <dbReference type="ARBA" id="ARBA00022741"/>
    </source>
</evidence>
<evidence type="ECO:0000256" key="9">
    <source>
        <dbReference type="ARBA" id="ARBA00023134"/>
    </source>
</evidence>
<dbReference type="PROSITE" id="PS50936">
    <property type="entry name" value="ENGC_GTPASE"/>
    <property type="match status" value="1"/>
</dbReference>
<feature type="binding site" evidence="10">
    <location>
        <position position="286"/>
    </location>
    <ligand>
        <name>Zn(2+)</name>
        <dbReference type="ChEBI" id="CHEBI:29105"/>
    </ligand>
</feature>
<feature type="binding site" evidence="10">
    <location>
        <begin position="200"/>
        <end position="208"/>
    </location>
    <ligand>
        <name>GTP</name>
        <dbReference type="ChEBI" id="CHEBI:37565"/>
    </ligand>
</feature>
<keyword evidence="3 10" id="KW-0479">Metal-binding</keyword>
<comment type="caution">
    <text evidence="14">The sequence shown here is derived from an EMBL/GenBank/DDBJ whole genome shotgun (WGS) entry which is preliminary data.</text>
</comment>
<feature type="binding site" evidence="10">
    <location>
        <begin position="148"/>
        <end position="151"/>
    </location>
    <ligand>
        <name>GTP</name>
        <dbReference type="ChEBI" id="CHEBI:37565"/>
    </ligand>
</feature>
<dbReference type="EMBL" id="JAUSVX010000028">
    <property type="protein sequence ID" value="MDQ0474998.1"/>
    <property type="molecule type" value="Genomic_DNA"/>
</dbReference>
<comment type="subcellular location">
    <subcellularLocation>
        <location evidence="10">Cytoplasm</location>
    </subcellularLocation>
</comment>
<feature type="domain" description="CP-type G" evidence="13">
    <location>
        <begin position="97"/>
        <end position="258"/>
    </location>
</feature>
<evidence type="ECO:0000256" key="4">
    <source>
        <dbReference type="ARBA" id="ARBA00022730"/>
    </source>
</evidence>
<comment type="cofactor">
    <cofactor evidence="10">
        <name>Zn(2+)</name>
        <dbReference type="ChEBI" id="CHEBI:29105"/>
    </cofactor>
    <text evidence="10">Binds 1 zinc ion per subunit.</text>
</comment>
<dbReference type="InterPro" id="IPR027417">
    <property type="entry name" value="P-loop_NTPase"/>
</dbReference>
<organism evidence="14 15">
    <name type="scientific">Labrys wisconsinensis</name>
    <dbReference type="NCBI Taxonomy" id="425677"/>
    <lineage>
        <taxon>Bacteria</taxon>
        <taxon>Pseudomonadati</taxon>
        <taxon>Pseudomonadota</taxon>
        <taxon>Alphaproteobacteria</taxon>
        <taxon>Hyphomicrobiales</taxon>
        <taxon>Xanthobacteraceae</taxon>
        <taxon>Labrys</taxon>
    </lineage>
</organism>
<sequence>MLEPYGWSSALQNDFAPHAAAGLVPGRVTVQQRGLYRLITPSGDLAAGLSGRLAFEAEAGGYPVAGDWVAAAARPAEGTATIQAVLPRRTLFRRRAAGPGEPAAQAVAANVDLALLLASFNADFNLRRLERYLAIAWESGAEPVVVLTKADAGTDPARVVAAAESVAAGAPVLAVSSLTGQGLAAVRALIRPGRTAVLLGSSGVGKSTLLNALAGGPVMATQAIREQDARGRHTTTHRELVLLPGGGLVLDTPGMRELGLWDAESGVSATFADIEALAQQCRFGDCAHGREPGCAVRAALEEGRLEEARWRSYDKLRRELAHLDRRDDPVARAEERRRWARISKAHRGGPAKRRWDED</sequence>
<evidence type="ECO:0000256" key="3">
    <source>
        <dbReference type="ARBA" id="ARBA00022723"/>
    </source>
</evidence>
<reference evidence="14 15" key="1">
    <citation type="submission" date="2023-07" db="EMBL/GenBank/DDBJ databases">
        <title>Genomic Encyclopedia of Type Strains, Phase IV (KMG-IV): sequencing the most valuable type-strain genomes for metagenomic binning, comparative biology and taxonomic classification.</title>
        <authorList>
            <person name="Goeker M."/>
        </authorList>
    </citation>
    <scope>NUCLEOTIDE SEQUENCE [LARGE SCALE GENOMIC DNA]</scope>
    <source>
        <strain evidence="14 15">DSM 19619</strain>
    </source>
</reference>
<evidence type="ECO:0000256" key="11">
    <source>
        <dbReference type="SAM" id="MobiDB-lite"/>
    </source>
</evidence>
<dbReference type="EC" id="3.6.1.-" evidence="10"/>
<dbReference type="Gene3D" id="3.40.50.300">
    <property type="entry name" value="P-loop containing nucleotide triphosphate hydrolases"/>
    <property type="match status" value="1"/>
</dbReference>
<dbReference type="PANTHER" id="PTHR32120">
    <property type="entry name" value="SMALL RIBOSOMAL SUBUNIT BIOGENESIS GTPASE RSGA"/>
    <property type="match status" value="1"/>
</dbReference>
<dbReference type="CDD" id="cd01854">
    <property type="entry name" value="YjeQ_EngC"/>
    <property type="match status" value="1"/>
</dbReference>
<keyword evidence="9 10" id="KW-0342">GTP-binding</keyword>
<dbReference type="PROSITE" id="PS51721">
    <property type="entry name" value="G_CP"/>
    <property type="match status" value="1"/>
</dbReference>
<dbReference type="PANTHER" id="PTHR32120:SF10">
    <property type="entry name" value="SMALL RIBOSOMAL SUBUNIT BIOGENESIS GTPASE RSGA"/>
    <property type="match status" value="1"/>
</dbReference>
<feature type="binding site" evidence="10">
    <location>
        <position position="294"/>
    </location>
    <ligand>
        <name>Zn(2+)</name>
        <dbReference type="ChEBI" id="CHEBI:29105"/>
    </ligand>
</feature>
<comment type="function">
    <text evidence="10">One of several proteins that assist in the late maturation steps of the functional core of the 30S ribosomal subunit. Helps release RbfA from mature subunits. May play a role in the assembly of ribosomal proteins into the subunit. Circularly permuted GTPase that catalyzes slow GTP hydrolysis, GTPase activity is stimulated by the 30S ribosomal subunit.</text>
</comment>
<evidence type="ECO:0000256" key="1">
    <source>
        <dbReference type="ARBA" id="ARBA00022490"/>
    </source>
</evidence>
<keyword evidence="15" id="KW-1185">Reference proteome</keyword>
<comment type="similarity">
    <text evidence="10">Belongs to the TRAFAC class YlqF/YawG GTPase family. RsgA subfamily.</text>
</comment>
<keyword evidence="1 10" id="KW-0963">Cytoplasm</keyword>
<dbReference type="GO" id="GO:0016787">
    <property type="term" value="F:hydrolase activity"/>
    <property type="evidence" value="ECO:0007669"/>
    <property type="project" value="UniProtKB-KW"/>
</dbReference>
<feature type="binding site" evidence="10">
    <location>
        <position position="281"/>
    </location>
    <ligand>
        <name>Zn(2+)</name>
        <dbReference type="ChEBI" id="CHEBI:29105"/>
    </ligand>
</feature>
<dbReference type="InterPro" id="IPR030378">
    <property type="entry name" value="G_CP_dom"/>
</dbReference>
<dbReference type="Proteomes" id="UP001242480">
    <property type="component" value="Unassembled WGS sequence"/>
</dbReference>
<accession>A0ABU0JL49</accession>
<feature type="compositionally biased region" description="Basic residues" evidence="11">
    <location>
        <begin position="339"/>
        <end position="352"/>
    </location>
</feature>
<dbReference type="InterPro" id="IPR004881">
    <property type="entry name" value="Ribosome_biogen_GTPase_RsgA"/>
</dbReference>
<dbReference type="Pfam" id="PF03193">
    <property type="entry name" value="RsgA_GTPase"/>
    <property type="match status" value="1"/>
</dbReference>
<proteinExistence type="inferred from homology"/>
<evidence type="ECO:0000313" key="14">
    <source>
        <dbReference type="EMBL" id="MDQ0474998.1"/>
    </source>
</evidence>
<evidence type="ECO:0000256" key="2">
    <source>
        <dbReference type="ARBA" id="ARBA00022517"/>
    </source>
</evidence>
<dbReference type="SUPFAM" id="SSF52540">
    <property type="entry name" value="P-loop containing nucleoside triphosphate hydrolases"/>
    <property type="match status" value="1"/>
</dbReference>
<keyword evidence="4 10" id="KW-0699">rRNA-binding</keyword>
<evidence type="ECO:0000259" key="12">
    <source>
        <dbReference type="PROSITE" id="PS50936"/>
    </source>
</evidence>
<dbReference type="InterPro" id="IPR010914">
    <property type="entry name" value="RsgA_GTPase_dom"/>
</dbReference>
<evidence type="ECO:0000256" key="7">
    <source>
        <dbReference type="ARBA" id="ARBA00022833"/>
    </source>
</evidence>
<evidence type="ECO:0000259" key="13">
    <source>
        <dbReference type="PROSITE" id="PS51721"/>
    </source>
</evidence>
<name>A0ABU0JL49_9HYPH</name>
<dbReference type="NCBIfam" id="TIGR00157">
    <property type="entry name" value="ribosome small subunit-dependent GTPase A"/>
    <property type="match status" value="1"/>
</dbReference>
<keyword evidence="7 10" id="KW-0862">Zinc</keyword>
<evidence type="ECO:0000313" key="15">
    <source>
        <dbReference type="Proteomes" id="UP001242480"/>
    </source>
</evidence>
<feature type="domain" description="EngC GTPase" evidence="12">
    <location>
        <begin position="109"/>
        <end position="256"/>
    </location>
</feature>
<feature type="region of interest" description="Disordered" evidence="11">
    <location>
        <begin position="339"/>
        <end position="358"/>
    </location>
</feature>
<gene>
    <name evidence="10" type="primary">rsgA</name>
    <name evidence="14" type="ORF">QO011_008040</name>
</gene>
<evidence type="ECO:0000256" key="8">
    <source>
        <dbReference type="ARBA" id="ARBA00022884"/>
    </source>
</evidence>
<evidence type="ECO:0000256" key="6">
    <source>
        <dbReference type="ARBA" id="ARBA00022801"/>
    </source>
</evidence>
<comment type="subunit">
    <text evidence="10">Monomer. Associates with 30S ribosomal subunit, binds 16S rRNA.</text>
</comment>
<dbReference type="HAMAP" id="MF_01820">
    <property type="entry name" value="GTPase_RsgA"/>
    <property type="match status" value="1"/>
</dbReference>
<keyword evidence="2 10" id="KW-0690">Ribosome biogenesis</keyword>
<feature type="binding site" evidence="10">
    <location>
        <position position="288"/>
    </location>
    <ligand>
        <name>Zn(2+)</name>
        <dbReference type="ChEBI" id="CHEBI:29105"/>
    </ligand>
</feature>
<keyword evidence="5 10" id="KW-0547">Nucleotide-binding</keyword>
<evidence type="ECO:0000256" key="10">
    <source>
        <dbReference type="HAMAP-Rule" id="MF_01820"/>
    </source>
</evidence>
<protein>
    <recommendedName>
        <fullName evidence="10">Small ribosomal subunit biogenesis GTPase RsgA</fullName>
        <ecNumber evidence="10">3.6.1.-</ecNumber>
    </recommendedName>
</protein>
<dbReference type="RefSeq" id="WP_307285566.1">
    <property type="nucleotide sequence ID" value="NZ_JAUSVX010000028.1"/>
</dbReference>
<keyword evidence="8 10" id="KW-0694">RNA-binding</keyword>